<evidence type="ECO:0000313" key="3">
    <source>
        <dbReference type="Proteomes" id="UP000002033"/>
    </source>
</evidence>
<reference evidence="3" key="1">
    <citation type="journal article" date="2011" name="J. Bacteriol.">
        <title>Genome sequences of eight morphologically diverse alphaproteobacteria.</title>
        <authorList>
            <consortium name="US DOE Joint Genome Institute"/>
            <person name="Brown P.J."/>
            <person name="Kysela D.T."/>
            <person name="Buechlein A."/>
            <person name="Hemmerich C."/>
            <person name="Brun Y.V."/>
        </authorList>
    </citation>
    <scope>NUCLEOTIDE SEQUENCE [LARGE SCALE GENOMIC DNA]</scope>
    <source>
        <strain evidence="3">ATCC 51888 / DSM 1869 / NCIB 11706 / TK 0415</strain>
    </source>
</reference>
<dbReference type="KEGG" id="hdn:Hden_1333"/>
<proteinExistence type="predicted"/>
<organism evidence="2 3">
    <name type="scientific">Hyphomicrobium denitrificans (strain ATCC 51888 / DSM 1869 / NCIMB 11706 / TK 0415)</name>
    <dbReference type="NCBI Taxonomy" id="582899"/>
    <lineage>
        <taxon>Bacteria</taxon>
        <taxon>Pseudomonadati</taxon>
        <taxon>Pseudomonadota</taxon>
        <taxon>Alphaproteobacteria</taxon>
        <taxon>Hyphomicrobiales</taxon>
        <taxon>Hyphomicrobiaceae</taxon>
        <taxon>Hyphomicrobium</taxon>
    </lineage>
</organism>
<keyword evidence="1" id="KW-0812">Transmembrane</keyword>
<dbReference type="EMBL" id="CP002083">
    <property type="protein sequence ID" value="ADJ23145.1"/>
    <property type="molecule type" value="Genomic_DNA"/>
</dbReference>
<accession>D8JX09</accession>
<sequence length="65" mass="7160" precursor="true">MLRKPIWQRTYILPTAVAVVSGVGLIFALLGDGIWDALSWLAVGLPVAIAVWVWWQATSIRGKAR</sequence>
<gene>
    <name evidence="2" type="ordered locus">Hden_1333</name>
</gene>
<feature type="transmembrane region" description="Helical" evidence="1">
    <location>
        <begin position="12"/>
        <end position="31"/>
    </location>
</feature>
<protein>
    <recommendedName>
        <fullName evidence="4">DUF4175 domain-containing protein</fullName>
    </recommendedName>
</protein>
<name>D8JX09_HYPDA</name>
<keyword evidence="1" id="KW-1133">Transmembrane helix</keyword>
<dbReference type="Proteomes" id="UP000002033">
    <property type="component" value="Chromosome"/>
</dbReference>
<keyword evidence="1" id="KW-0472">Membrane</keyword>
<dbReference type="AlphaFoldDB" id="D8JX09"/>
<dbReference type="RefSeq" id="WP_013215360.1">
    <property type="nucleotide sequence ID" value="NC_014313.1"/>
</dbReference>
<evidence type="ECO:0000256" key="1">
    <source>
        <dbReference type="SAM" id="Phobius"/>
    </source>
</evidence>
<evidence type="ECO:0000313" key="2">
    <source>
        <dbReference type="EMBL" id="ADJ23145.1"/>
    </source>
</evidence>
<keyword evidence="3" id="KW-1185">Reference proteome</keyword>
<evidence type="ECO:0008006" key="4">
    <source>
        <dbReference type="Google" id="ProtNLM"/>
    </source>
</evidence>
<feature type="transmembrane region" description="Helical" evidence="1">
    <location>
        <begin position="37"/>
        <end position="55"/>
    </location>
</feature>
<dbReference type="STRING" id="582899.Hden_1333"/>
<dbReference type="HOGENOM" id="CLU_200178_1_0_5"/>